<evidence type="ECO:0000313" key="8">
    <source>
        <dbReference type="EnsemblPlants" id="TraesCS3A02G166400.2"/>
    </source>
</evidence>
<keyword evidence="6 7" id="KW-0687">Ribonucleoprotein</keyword>
<dbReference type="STRING" id="4565.A0A3B6EDQ6"/>
<evidence type="ECO:0000256" key="1">
    <source>
        <dbReference type="ARBA" id="ARBA00004496"/>
    </source>
</evidence>
<protein>
    <recommendedName>
        <fullName evidence="7">Signal recognition particle 14 kDa protein</fullName>
        <shortName evidence="7">SRP14</shortName>
    </recommendedName>
</protein>
<dbReference type="Proteomes" id="UP000019116">
    <property type="component" value="Chromosome 3A"/>
</dbReference>
<evidence type="ECO:0000256" key="7">
    <source>
        <dbReference type="RuleBase" id="RU368100"/>
    </source>
</evidence>
<dbReference type="Gene3D" id="3.30.720.10">
    <property type="entry name" value="Signal recognition particle alu RNA binding heterodimer, srp9/1"/>
    <property type="match status" value="1"/>
</dbReference>
<comment type="subunit">
    <text evidence="7">Heterodimer with SRP9; binds RNA as heterodimer. Component of a signal recognition particle (SRP) complex that consists of a 7SL RNA molecule of 300 nucleotides and six protein subunits: SRP72, SRP68, SRP54, SRP19, SRP14 and SRP9.</text>
</comment>
<dbReference type="Gramene" id="TraesCS3A03G0390400.2">
    <property type="protein sequence ID" value="TraesCS3A03G0390400.2.CDS"/>
    <property type="gene ID" value="TraesCS3A03G0390400"/>
</dbReference>
<comment type="subcellular location">
    <subcellularLocation>
        <location evidence="1 7">Cytoplasm</location>
    </subcellularLocation>
</comment>
<dbReference type="OrthoDB" id="19209at2759"/>
<reference evidence="8" key="2">
    <citation type="submission" date="2018-10" db="UniProtKB">
        <authorList>
            <consortium name="EnsemblPlants"/>
        </authorList>
    </citation>
    <scope>IDENTIFICATION</scope>
</reference>
<keyword evidence="9" id="KW-1185">Reference proteome</keyword>
<dbReference type="GO" id="GO:0030942">
    <property type="term" value="F:endoplasmic reticulum signal peptide binding"/>
    <property type="evidence" value="ECO:0007669"/>
    <property type="project" value="UniProtKB-UniRule"/>
</dbReference>
<evidence type="ECO:0000256" key="2">
    <source>
        <dbReference type="ARBA" id="ARBA00010349"/>
    </source>
</evidence>
<dbReference type="Gramene" id="TraesCS3A02G166400.2">
    <property type="protein sequence ID" value="TraesCS3A02G166400.2"/>
    <property type="gene ID" value="TraesCS3A02G166400"/>
</dbReference>
<comment type="function">
    <text evidence="7">Component of the signal recognition particle (SRP) complex, a ribonucleoprotein complex that mediates the cotranslational targeting of secretory and membrane proteins to the endoplasmic reticulum (ER). SRP9 together with SRP14 and the Alu portion of the SRP RNA, constitutes the elongation arrest domain of SRP. The complex of SRP9 and SRP14 is required for SRP RNA binding.</text>
</comment>
<dbReference type="SUPFAM" id="SSF54762">
    <property type="entry name" value="Signal recognition particle alu RNA binding heterodimer, SRP9/14"/>
    <property type="match status" value="1"/>
</dbReference>
<proteinExistence type="inferred from homology"/>
<dbReference type="Gramene" id="TraesARI3A03G01389450.2">
    <property type="protein sequence ID" value="TraesARI3A03G01389450.2"/>
    <property type="gene ID" value="TraesARI3A03G01389450"/>
</dbReference>
<organism evidence="8">
    <name type="scientific">Triticum aestivum</name>
    <name type="common">Wheat</name>
    <dbReference type="NCBI Taxonomy" id="4565"/>
    <lineage>
        <taxon>Eukaryota</taxon>
        <taxon>Viridiplantae</taxon>
        <taxon>Streptophyta</taxon>
        <taxon>Embryophyta</taxon>
        <taxon>Tracheophyta</taxon>
        <taxon>Spermatophyta</taxon>
        <taxon>Magnoliopsida</taxon>
        <taxon>Liliopsida</taxon>
        <taxon>Poales</taxon>
        <taxon>Poaceae</taxon>
        <taxon>BOP clade</taxon>
        <taxon>Pooideae</taxon>
        <taxon>Triticodae</taxon>
        <taxon>Triticeae</taxon>
        <taxon>Triticinae</taxon>
        <taxon>Triticum</taxon>
    </lineage>
</organism>
<keyword evidence="4 7" id="KW-0694">RNA-binding</keyword>
<dbReference type="Pfam" id="PF02290">
    <property type="entry name" value="SRP14"/>
    <property type="match status" value="1"/>
</dbReference>
<comment type="similarity">
    <text evidence="2 7">Belongs to the SRP14 family.</text>
</comment>
<sequence length="207" mass="23300">MIRTENSENFKDKINVVTSVMAAVYGGDPSRRTPQAICICPTREIAQQVLMQADMFLTKLTSMCKRSTEKGSMWVTMKRCERPPTLTAGLCGVGCRFDGFNNSDVMSCSMCAVSMKCQARLKKMTSKGEPVEYRCLVCATDGKRNISTSVLFTFSLLLVRHYVCWMCFALILCLMVIRLPLFSPLVCYDLNYRSNICIFPSCICCMN</sequence>
<dbReference type="Gramene" id="TraesRN3A0100396700.1">
    <property type="protein sequence ID" value="TraesRN3A0100396700.1"/>
    <property type="gene ID" value="TraesRN3A0100396700"/>
</dbReference>
<dbReference type="AlphaFoldDB" id="A0A3B6EDQ6"/>
<name>A0A3B6EDQ6_WHEAT</name>
<evidence type="ECO:0000256" key="6">
    <source>
        <dbReference type="ARBA" id="ARBA00023274"/>
    </source>
</evidence>
<evidence type="ECO:0000313" key="9">
    <source>
        <dbReference type="Proteomes" id="UP000019116"/>
    </source>
</evidence>
<dbReference type="GO" id="GO:0006614">
    <property type="term" value="P:SRP-dependent cotranslational protein targeting to membrane"/>
    <property type="evidence" value="ECO:0007669"/>
    <property type="project" value="UniProtKB-UniRule"/>
</dbReference>
<gene>
    <name evidence="8" type="primary">LOC123060895</name>
</gene>
<keyword evidence="5 7" id="KW-0733">Signal recognition particle</keyword>
<dbReference type="GO" id="GO:0005786">
    <property type="term" value="C:signal recognition particle, endoplasmic reticulum targeting"/>
    <property type="evidence" value="ECO:0000318"/>
    <property type="project" value="GO_Central"/>
</dbReference>
<dbReference type="PANTHER" id="PTHR12013">
    <property type="entry name" value="SIGNAL RECOGNITION PARTICLE 14 KD PROTEIN"/>
    <property type="match status" value="1"/>
</dbReference>
<evidence type="ECO:0000256" key="5">
    <source>
        <dbReference type="ARBA" id="ARBA00023135"/>
    </source>
</evidence>
<dbReference type="GO" id="GO:0008312">
    <property type="term" value="F:7S RNA binding"/>
    <property type="evidence" value="ECO:0007669"/>
    <property type="project" value="UniProtKB-UniRule"/>
</dbReference>
<reference evidence="8" key="1">
    <citation type="submission" date="2018-08" db="EMBL/GenBank/DDBJ databases">
        <authorList>
            <person name="Rossello M."/>
        </authorList>
    </citation>
    <scope>NUCLEOTIDE SEQUENCE [LARGE SCALE GENOMIC DNA]</scope>
    <source>
        <strain evidence="8">cv. Chinese Spring</strain>
    </source>
</reference>
<dbReference type="InterPro" id="IPR003210">
    <property type="entry name" value="Signal_recog_particle_SRP14"/>
</dbReference>
<dbReference type="RefSeq" id="XP_044339695.1">
    <property type="nucleotide sequence ID" value="XM_044483760.1"/>
</dbReference>
<evidence type="ECO:0000256" key="3">
    <source>
        <dbReference type="ARBA" id="ARBA00022490"/>
    </source>
</evidence>
<dbReference type="Gramene" id="TraesPARA_EIv1.0_0807670.1">
    <property type="protein sequence ID" value="TraesPARA_EIv1.0_0807670.1.CDS"/>
    <property type="gene ID" value="TraesPARA_EIv1.0_0807670"/>
</dbReference>
<dbReference type="GO" id="GO:0045047">
    <property type="term" value="P:protein targeting to ER"/>
    <property type="evidence" value="ECO:0000318"/>
    <property type="project" value="GO_Central"/>
</dbReference>
<evidence type="ECO:0000256" key="4">
    <source>
        <dbReference type="ARBA" id="ARBA00022884"/>
    </source>
</evidence>
<dbReference type="InterPro" id="IPR009018">
    <property type="entry name" value="Signal_recog_particle_SRP9/14"/>
</dbReference>
<dbReference type="GeneID" id="123060895"/>
<dbReference type="EnsemblPlants" id="TraesCS3A02G166400.2">
    <property type="protein sequence ID" value="TraesCS3A02G166400.2"/>
    <property type="gene ID" value="TraesCS3A02G166400"/>
</dbReference>
<accession>A0A3B6EDQ6</accession>
<keyword evidence="3 7" id="KW-0963">Cytoplasm</keyword>